<keyword evidence="2" id="KW-0539">Nucleus</keyword>
<keyword evidence="7" id="KW-1185">Reference proteome</keyword>
<dbReference type="GO" id="GO:0006974">
    <property type="term" value="P:DNA damage response"/>
    <property type="evidence" value="ECO:0007669"/>
    <property type="project" value="InterPro"/>
</dbReference>
<dbReference type="PANTHER" id="PTHR21220:SF0">
    <property type="entry name" value="DNA-DEPENDENT METALLOPROTEASE SPRTN"/>
    <property type="match status" value="1"/>
</dbReference>
<accession>Q4U9H8</accession>
<dbReference type="Proteomes" id="UP000001950">
    <property type="component" value="Chromosome 4"/>
</dbReference>
<dbReference type="PANTHER" id="PTHR21220">
    <property type="entry name" value="DNA-DEPENDENT METALLOPROTEASE SPRTN"/>
    <property type="match status" value="1"/>
</dbReference>
<dbReference type="Pfam" id="PF22934">
    <property type="entry name" value="SPRTN_ZBD"/>
    <property type="match status" value="1"/>
</dbReference>
<dbReference type="GO" id="GO:0003697">
    <property type="term" value="F:single-stranded DNA binding"/>
    <property type="evidence" value="ECO:0007669"/>
    <property type="project" value="InterPro"/>
</dbReference>
<dbReference type="EMBL" id="UIVT01000004">
    <property type="protein sequence ID" value="SVP94423.1"/>
    <property type="molecule type" value="Genomic_DNA"/>
</dbReference>
<dbReference type="STRING" id="5874.Q4U9H8"/>
<dbReference type="InParanoid" id="Q4U9H8"/>
<evidence type="ECO:0000256" key="2">
    <source>
        <dbReference type="ARBA" id="ARBA00023242"/>
    </source>
</evidence>
<dbReference type="Pfam" id="PF10263">
    <property type="entry name" value="SprT-like"/>
    <property type="match status" value="1"/>
</dbReference>
<dbReference type="InterPro" id="IPR006640">
    <property type="entry name" value="SprT-like_domain"/>
</dbReference>
<feature type="domain" description="SprT-like" evidence="3">
    <location>
        <begin position="20"/>
        <end position="187"/>
    </location>
</feature>
<dbReference type="EMBL" id="CR940353">
    <property type="protein sequence ID" value="CAI76525.1"/>
    <property type="molecule type" value="Genomic_DNA"/>
</dbReference>
<proteinExistence type="predicted"/>
<dbReference type="EMBL" id="UIVS01000004">
    <property type="protein sequence ID" value="SVP95268.1"/>
    <property type="molecule type" value="Genomic_DNA"/>
</dbReference>
<dbReference type="AlphaFoldDB" id="Q4U9H8"/>
<dbReference type="VEuPathDB" id="PiroplasmaDB:TA08700"/>
<dbReference type="GO" id="GO:0005634">
    <property type="term" value="C:nucleus"/>
    <property type="evidence" value="ECO:0007669"/>
    <property type="project" value="UniProtKB-SubCell"/>
</dbReference>
<evidence type="ECO:0000313" key="6">
    <source>
        <dbReference type="EMBL" id="SVP95268.1"/>
    </source>
</evidence>
<comment type="subcellular location">
    <subcellularLocation>
        <location evidence="1">Nucleus</location>
    </subcellularLocation>
</comment>
<protein>
    <submittedName>
        <fullName evidence="5">SprT-like family, putative</fullName>
    </submittedName>
</protein>
<evidence type="ECO:0000313" key="4">
    <source>
        <dbReference type="EMBL" id="CAI76525.1"/>
    </source>
</evidence>
<dbReference type="InterPro" id="IPR044245">
    <property type="entry name" value="Spartan"/>
</dbReference>
<dbReference type="RefSeq" id="XP_953150.1">
    <property type="nucleotide sequence ID" value="XM_948057.1"/>
</dbReference>
<reference evidence="5" key="2">
    <citation type="submission" date="2018-07" db="EMBL/GenBank/DDBJ databases">
        <authorList>
            <person name="Quirk P.G."/>
            <person name="Krulwich T.A."/>
        </authorList>
    </citation>
    <scope>NUCLEOTIDE SEQUENCE</scope>
    <source>
        <strain evidence="5">Anand</strain>
    </source>
</reference>
<dbReference type="GeneID" id="3863173"/>
<dbReference type="SMART" id="SM00731">
    <property type="entry name" value="SprT"/>
    <property type="match status" value="1"/>
</dbReference>
<dbReference type="InterPro" id="IPR055220">
    <property type="entry name" value="SPRTN_ZBD"/>
</dbReference>
<gene>
    <name evidence="4" type="ORF">TA08700</name>
    <name evidence="5" type="ORF">TAT_000343000</name>
    <name evidence="6" type="ORF">TAV_000342800</name>
</gene>
<dbReference type="KEGG" id="tan:TA08700"/>
<sequence>MADDVVELDSSESECSFAEFDLNEWFKYYNDLCFNGTIPHVELSWSKRMTRCAGICQVKPEGICRIRLSEALLKYRTIKDCKETLLHEMIHAYLILNRLDRMFAHGPKFIWQMKRINEMTGLNVTVFHDFNDEVNYYLKHIWRCDGICRFKEPFFGYVKRAVNRSPGPNDLWWDKHEKECGGKFIKISNDLNVSTKNRVNKNKKIHNNTIEKYFNNGMDDTDDMGSVSAPIIID</sequence>
<dbReference type="eggNOG" id="KOG3931">
    <property type="taxonomic scope" value="Eukaryota"/>
</dbReference>
<evidence type="ECO:0000259" key="3">
    <source>
        <dbReference type="SMART" id="SM00731"/>
    </source>
</evidence>
<dbReference type="GO" id="GO:0004222">
    <property type="term" value="F:metalloendopeptidase activity"/>
    <property type="evidence" value="ECO:0007669"/>
    <property type="project" value="InterPro"/>
</dbReference>
<dbReference type="OrthoDB" id="5236983at2759"/>
<organism evidence="4 7">
    <name type="scientific">Theileria annulata</name>
    <dbReference type="NCBI Taxonomy" id="5874"/>
    <lineage>
        <taxon>Eukaryota</taxon>
        <taxon>Sar</taxon>
        <taxon>Alveolata</taxon>
        <taxon>Apicomplexa</taxon>
        <taxon>Aconoidasida</taxon>
        <taxon>Piroplasmida</taxon>
        <taxon>Theileriidae</taxon>
        <taxon>Theileria</taxon>
    </lineage>
</organism>
<reference evidence="4 7" key="1">
    <citation type="journal article" date="2005" name="Science">
        <title>Genome of the host-cell transforming parasite Theileria annulata compared with T. parva.</title>
        <authorList>
            <person name="Pain A."/>
            <person name="Renauld H."/>
            <person name="Berriman M."/>
            <person name="Murphy L."/>
            <person name="Yeats C.A."/>
            <person name="Weir W."/>
            <person name="Kerhornou A."/>
            <person name="Aslett M."/>
            <person name="Bishop R."/>
            <person name="Bouchier C."/>
            <person name="Cochet M."/>
            <person name="Coulson R.M.R."/>
            <person name="Cronin A."/>
            <person name="de Villiers E.P."/>
            <person name="Fraser A."/>
            <person name="Fosker N."/>
            <person name="Gardner M."/>
            <person name="Goble A."/>
            <person name="Griffiths-Jones S."/>
            <person name="Harris D.E."/>
            <person name="Katzer F."/>
            <person name="Larke N."/>
            <person name="Lord A."/>
            <person name="Maser P."/>
            <person name="McKellar S."/>
            <person name="Mooney P."/>
            <person name="Morton F."/>
            <person name="Nene V."/>
            <person name="O'Neil S."/>
            <person name="Price C."/>
            <person name="Quail M.A."/>
            <person name="Rabbinowitsch E."/>
            <person name="Rawlings N.D."/>
            <person name="Rutter S."/>
            <person name="Saunders D."/>
            <person name="Seeger K."/>
            <person name="Shah T."/>
            <person name="Squares R."/>
            <person name="Squares S."/>
            <person name="Tivey A."/>
            <person name="Walker A.R."/>
            <person name="Woodward J."/>
            <person name="Dobbelaere D.A.E."/>
            <person name="Langsley G."/>
            <person name="Rajandream M.A."/>
            <person name="McKeever D."/>
            <person name="Shiels B."/>
            <person name="Tait A."/>
            <person name="Barrell B.G."/>
            <person name="Hall N."/>
        </authorList>
    </citation>
    <scope>NUCLEOTIDE SEQUENCE [LARGE SCALE GENOMIC DNA]</scope>
    <source>
        <strain evidence="7">Ankara</strain>
        <strain evidence="4">Ankara isolate clone C9</strain>
    </source>
</reference>
<dbReference type="GO" id="GO:0031593">
    <property type="term" value="F:polyubiquitin modification-dependent protein binding"/>
    <property type="evidence" value="ECO:0007669"/>
    <property type="project" value="TreeGrafter"/>
</dbReference>
<evidence type="ECO:0000313" key="7">
    <source>
        <dbReference type="Proteomes" id="UP000001950"/>
    </source>
</evidence>
<evidence type="ECO:0000313" key="5">
    <source>
        <dbReference type="EMBL" id="SVP94423.1"/>
    </source>
</evidence>
<name>Q4U9H8_THEAN</name>
<evidence type="ECO:0000256" key="1">
    <source>
        <dbReference type="ARBA" id="ARBA00004123"/>
    </source>
</evidence>